<dbReference type="EMBL" id="LT629776">
    <property type="protein sequence ID" value="SDS15863.1"/>
    <property type="molecule type" value="Genomic_DNA"/>
</dbReference>
<evidence type="ECO:0000256" key="1">
    <source>
        <dbReference type="ARBA" id="ARBA00000198"/>
    </source>
</evidence>
<dbReference type="GO" id="GO:0046656">
    <property type="term" value="P:folic acid biosynthetic process"/>
    <property type="evidence" value="ECO:0007669"/>
    <property type="project" value="UniProtKB-UniRule"/>
</dbReference>
<sequence length="614" mass="63199">MSQFPGGLLGPDGFPLDTIRLVGIRATGYHGVLDHEKRDGQEFGVDVTLHVDTRAAAAGDELSATTSYADVAADVVDIVTGPSADLIETVAERIAATVLTNPGVHGVDVTVHKPEAPIPVPFDDAAVSIRRDRVVRRPAVAPVPIGGSAEESALENLPPAPVVVGHVRLPDDGAAAAVPAAAPVPAPPTEVPAAPVPTGAIPAGAVPAEAVAAEPAPAEPAYVVDAPSFEPTAAAVPLAVDEGDVHTVGEGEAPVEPDDAGTGPVAVDEVIAPTEPEPEPEPAVPAAPTGDVMDVVPEKFVDVVLALGSNVGDSKQSLRDAVTDLDRIQGLELREVAPLARTEAVGGPDQDDYLNTVVIARTTLSPRSLLHECQAVETAHGRERAERWGPRTLDVDIVSYGSIVDETRDLTLPHPRARERAFVLEPWAQIDPDAVLLGLGGGPVAALAGTAPDAGGIRWMALDWLTDAPMSGPQETVAPAEVQEAPAPAQAPTPAPAPAVAPPADPAPVHDERPAPAEQPVPVAAASTAPPTPAPWAPPESFQPVGYGRPAERDVERPDFPARPQPVGPRPVDSQGLPAQVTGQQPNVPSTPESWTPSAPQRRRVLGPPDDTTS</sequence>
<evidence type="ECO:0000313" key="17">
    <source>
        <dbReference type="Proteomes" id="UP000185663"/>
    </source>
</evidence>
<evidence type="ECO:0000256" key="13">
    <source>
        <dbReference type="RuleBase" id="RU362079"/>
    </source>
</evidence>
<dbReference type="InterPro" id="IPR035907">
    <property type="entry name" value="Hppk_sf"/>
</dbReference>
<name>A0A1H1PXL6_9CELL</name>
<evidence type="ECO:0000256" key="14">
    <source>
        <dbReference type="SAM" id="MobiDB-lite"/>
    </source>
</evidence>
<organism evidence="16 17">
    <name type="scientific">Paraoerskovia marina</name>
    <dbReference type="NCBI Taxonomy" id="545619"/>
    <lineage>
        <taxon>Bacteria</taxon>
        <taxon>Bacillati</taxon>
        <taxon>Actinomycetota</taxon>
        <taxon>Actinomycetes</taxon>
        <taxon>Micrococcales</taxon>
        <taxon>Cellulomonadaceae</taxon>
        <taxon>Paraoerskovia</taxon>
    </lineage>
</organism>
<evidence type="ECO:0000259" key="15">
    <source>
        <dbReference type="PROSITE" id="PS00794"/>
    </source>
</evidence>
<dbReference type="NCBIfam" id="TIGR00525">
    <property type="entry name" value="folB"/>
    <property type="match status" value="1"/>
</dbReference>
<feature type="compositionally biased region" description="Low complexity" evidence="14">
    <location>
        <begin position="516"/>
        <end position="529"/>
    </location>
</feature>
<evidence type="ECO:0000256" key="3">
    <source>
        <dbReference type="ARBA" id="ARBA00005013"/>
    </source>
</evidence>
<dbReference type="SUPFAM" id="SSF55083">
    <property type="entry name" value="6-hydroxymethyl-7,8-dihydropterin pyrophosphokinase, HPPK"/>
    <property type="match status" value="1"/>
</dbReference>
<dbReference type="Proteomes" id="UP000185663">
    <property type="component" value="Chromosome I"/>
</dbReference>
<keyword evidence="17" id="KW-1185">Reference proteome</keyword>
<comment type="pathway">
    <text evidence="3 13">Cofactor biosynthesis; tetrahydrofolate biosynthesis; 2-amino-4-hydroxy-6-hydroxymethyl-7,8-dihydropteridine diphosphate from 7,8-dihydroneopterin triphosphate: step 3/4.</text>
</comment>
<evidence type="ECO:0000256" key="6">
    <source>
        <dbReference type="ARBA" id="ARBA00009640"/>
    </source>
</evidence>
<comment type="similarity">
    <text evidence="6">In the N-terminal section; belongs to the DHNA family.</text>
</comment>
<dbReference type="STRING" id="545619.SAMN04489860_0929"/>
<dbReference type="NCBIfam" id="TIGR00526">
    <property type="entry name" value="folB_dom"/>
    <property type="match status" value="1"/>
</dbReference>
<feature type="domain" description="7,8-dihydro-6-hydroxymethylpterin-pyrophosphokinase" evidence="15">
    <location>
        <begin position="387"/>
        <end position="398"/>
    </location>
</feature>
<dbReference type="eggNOG" id="COG1539">
    <property type="taxonomic scope" value="Bacteria"/>
</dbReference>
<comment type="catalytic activity">
    <reaction evidence="2 13">
        <text>7,8-dihydroneopterin = 6-hydroxymethyl-7,8-dihydropterin + glycolaldehyde</text>
        <dbReference type="Rhea" id="RHEA:10540"/>
        <dbReference type="ChEBI" id="CHEBI:17001"/>
        <dbReference type="ChEBI" id="CHEBI:17071"/>
        <dbReference type="ChEBI" id="CHEBI:44841"/>
        <dbReference type="EC" id="4.1.2.25"/>
    </reaction>
</comment>
<evidence type="ECO:0000256" key="11">
    <source>
        <dbReference type="ARBA" id="ARBA00022909"/>
    </source>
</evidence>
<evidence type="ECO:0000256" key="5">
    <source>
        <dbReference type="ARBA" id="ARBA00005708"/>
    </source>
</evidence>
<dbReference type="GO" id="GO:0004150">
    <property type="term" value="F:dihydroneopterin aldolase activity"/>
    <property type="evidence" value="ECO:0007669"/>
    <property type="project" value="UniProtKB-UniRule"/>
</dbReference>
<keyword evidence="9 16" id="KW-0418">Kinase</keyword>
<dbReference type="GO" id="GO:0016301">
    <property type="term" value="F:kinase activity"/>
    <property type="evidence" value="ECO:0007669"/>
    <property type="project" value="UniProtKB-KW"/>
</dbReference>
<dbReference type="InterPro" id="IPR043133">
    <property type="entry name" value="GTP-CH-I_C/QueF"/>
</dbReference>
<comment type="function">
    <text evidence="13">Catalyzes the conversion of 7,8-dihydroneopterin to 6-hydroxymethyl-7,8-dihydropterin.</text>
</comment>
<feature type="compositionally biased region" description="Basic and acidic residues" evidence="14">
    <location>
        <begin position="550"/>
        <end position="560"/>
    </location>
</feature>
<dbReference type="Gene3D" id="3.30.1130.10">
    <property type="match status" value="1"/>
</dbReference>
<dbReference type="PROSITE" id="PS00794">
    <property type="entry name" value="HPPK"/>
    <property type="match status" value="1"/>
</dbReference>
<comment type="similarity">
    <text evidence="5 13">Belongs to the DHNA family.</text>
</comment>
<dbReference type="FunFam" id="3.30.1130.10:FF:000003">
    <property type="entry name" value="7,8-dihydroneopterin aldolase"/>
    <property type="match status" value="1"/>
</dbReference>
<gene>
    <name evidence="16" type="ORF">SAMN04489860_0929</name>
</gene>
<protein>
    <recommendedName>
        <fullName evidence="13">Bifunctional folate synthesis protein</fullName>
    </recommendedName>
    <domain>
        <recommendedName>
            <fullName evidence="13">Dihydroneopterin aldolase</fullName>
            <shortName evidence="13">DHNA</shortName>
            <ecNumber evidence="13">4.1.2.25</ecNumber>
        </recommendedName>
        <alternativeName>
            <fullName evidence="13">7,8-dihydroneopterin aldolase</fullName>
        </alternativeName>
    </domain>
    <domain>
        <recommendedName>
            <fullName evidence="13">2-amino-4-hydroxy-6-hydroxymethyldihydropteridine pyrophosphokinase</fullName>
            <ecNumber evidence="13">2.7.6.3</ecNumber>
        </recommendedName>
        <alternativeName>
            <fullName evidence="13">6-hydroxymethyl-7,8-dihydropterin pyrophosphokinase</fullName>
            <shortName evidence="13">PPPK</shortName>
        </alternativeName>
        <alternativeName>
            <fullName evidence="13">7,8-dihydro-6-hydroxymethylpterin pyrophosphokinase</fullName>
            <shortName evidence="13">HPPK</shortName>
        </alternativeName>
    </domain>
</protein>
<comment type="catalytic activity">
    <reaction evidence="1">
        <text>6-hydroxymethyl-7,8-dihydropterin + ATP = (7,8-dihydropterin-6-yl)methyl diphosphate + AMP + H(+)</text>
        <dbReference type="Rhea" id="RHEA:11412"/>
        <dbReference type="ChEBI" id="CHEBI:15378"/>
        <dbReference type="ChEBI" id="CHEBI:30616"/>
        <dbReference type="ChEBI" id="CHEBI:44841"/>
        <dbReference type="ChEBI" id="CHEBI:72950"/>
        <dbReference type="ChEBI" id="CHEBI:456215"/>
        <dbReference type="EC" id="2.7.6.3"/>
    </reaction>
</comment>
<dbReference type="InterPro" id="IPR000550">
    <property type="entry name" value="Hppk"/>
</dbReference>
<keyword evidence="12 13" id="KW-0456">Lyase</keyword>
<evidence type="ECO:0000256" key="8">
    <source>
        <dbReference type="ARBA" id="ARBA00022741"/>
    </source>
</evidence>
<keyword evidence="10" id="KW-0067">ATP-binding</keyword>
<dbReference type="EC" id="2.7.6.3" evidence="13"/>
<keyword evidence="7" id="KW-0808">Transferase</keyword>
<reference evidence="16 17" key="1">
    <citation type="submission" date="2016-10" db="EMBL/GenBank/DDBJ databases">
        <authorList>
            <person name="de Groot N.N."/>
        </authorList>
    </citation>
    <scope>NUCLEOTIDE SEQUENCE [LARGE SCALE GENOMIC DNA]</scope>
    <source>
        <strain evidence="16 17">DSM 22126</strain>
    </source>
</reference>
<dbReference type="AlphaFoldDB" id="A0A1H1PXL6"/>
<feature type="compositionally biased region" description="Polar residues" evidence="14">
    <location>
        <begin position="581"/>
        <end position="599"/>
    </location>
</feature>
<dbReference type="InterPro" id="IPR006156">
    <property type="entry name" value="Dihydroneopterin_aldolase"/>
</dbReference>
<comment type="pathway">
    <text evidence="4">Cofactor biosynthesis; tetrahydrofolate biosynthesis; 2-amino-4-hydroxy-6-hydroxymethyl-7,8-dihydropteridine diphosphate from 7,8-dihydroneopterin triphosphate: step 4/4.</text>
</comment>
<dbReference type="UniPathway" id="UPA00077">
    <property type="reaction ID" value="UER00154"/>
</dbReference>
<feature type="region of interest" description="Disordered" evidence="14">
    <location>
        <begin position="470"/>
        <end position="614"/>
    </location>
</feature>
<evidence type="ECO:0000256" key="10">
    <source>
        <dbReference type="ARBA" id="ARBA00022840"/>
    </source>
</evidence>
<feature type="compositionally biased region" description="Pro residues" evidence="14">
    <location>
        <begin position="489"/>
        <end position="506"/>
    </location>
</feature>
<dbReference type="PANTHER" id="PTHR43071:SF1">
    <property type="entry name" value="2-AMINO-4-HYDROXY-6-HYDROXYMETHYLDIHYDROPTERIDINE PYROPHOSPHOKINASE"/>
    <property type="match status" value="1"/>
</dbReference>
<dbReference type="GO" id="GO:0003848">
    <property type="term" value="F:2-amino-4-hydroxy-6-hydroxymethyldihydropteridine diphosphokinase activity"/>
    <property type="evidence" value="ECO:0007669"/>
    <property type="project" value="UniProtKB-EC"/>
</dbReference>
<accession>A0A1H1PXL6</accession>
<dbReference type="Pfam" id="PF01288">
    <property type="entry name" value="HPPK"/>
    <property type="match status" value="1"/>
</dbReference>
<dbReference type="GO" id="GO:0005524">
    <property type="term" value="F:ATP binding"/>
    <property type="evidence" value="ECO:0007669"/>
    <property type="project" value="UniProtKB-KW"/>
</dbReference>
<dbReference type="Pfam" id="PF02152">
    <property type="entry name" value="FolB"/>
    <property type="match status" value="1"/>
</dbReference>
<dbReference type="Gene3D" id="3.30.70.560">
    <property type="entry name" value="7,8-Dihydro-6-hydroxymethylpterin-pyrophosphokinase HPPK"/>
    <property type="match status" value="1"/>
</dbReference>
<dbReference type="InterPro" id="IPR006157">
    <property type="entry name" value="FolB_dom"/>
</dbReference>
<keyword evidence="8" id="KW-0547">Nucleotide-binding</keyword>
<feature type="compositionally biased region" description="Low complexity" evidence="14">
    <location>
        <begin position="474"/>
        <end position="488"/>
    </location>
</feature>
<dbReference type="eggNOG" id="COG0801">
    <property type="taxonomic scope" value="Bacteria"/>
</dbReference>
<dbReference type="NCBIfam" id="TIGR01498">
    <property type="entry name" value="folK"/>
    <property type="match status" value="1"/>
</dbReference>
<keyword evidence="11 13" id="KW-0289">Folate biosynthesis</keyword>
<dbReference type="CDD" id="cd00483">
    <property type="entry name" value="HPPK"/>
    <property type="match status" value="1"/>
</dbReference>
<dbReference type="SUPFAM" id="SSF55620">
    <property type="entry name" value="Tetrahydrobiopterin biosynthesis enzymes-like"/>
    <property type="match status" value="1"/>
</dbReference>
<evidence type="ECO:0000256" key="2">
    <source>
        <dbReference type="ARBA" id="ARBA00001353"/>
    </source>
</evidence>
<dbReference type="EC" id="4.1.2.25" evidence="13"/>
<evidence type="ECO:0000256" key="7">
    <source>
        <dbReference type="ARBA" id="ARBA00022679"/>
    </source>
</evidence>
<evidence type="ECO:0000256" key="12">
    <source>
        <dbReference type="ARBA" id="ARBA00023239"/>
    </source>
</evidence>
<dbReference type="SMART" id="SM00905">
    <property type="entry name" value="FolB"/>
    <property type="match status" value="1"/>
</dbReference>
<evidence type="ECO:0000313" key="16">
    <source>
        <dbReference type="EMBL" id="SDS15863.1"/>
    </source>
</evidence>
<dbReference type="CDD" id="cd00534">
    <property type="entry name" value="DHNA_DHNTPE"/>
    <property type="match status" value="1"/>
</dbReference>
<proteinExistence type="inferred from homology"/>
<dbReference type="PANTHER" id="PTHR43071">
    <property type="entry name" value="2-AMINO-4-HYDROXY-6-HYDROXYMETHYLDIHYDROPTERIDINE PYROPHOSPHOKINASE"/>
    <property type="match status" value="1"/>
</dbReference>
<dbReference type="GO" id="GO:0046654">
    <property type="term" value="P:tetrahydrofolate biosynthetic process"/>
    <property type="evidence" value="ECO:0007669"/>
    <property type="project" value="UniProtKB-UniRule"/>
</dbReference>
<evidence type="ECO:0000256" key="4">
    <source>
        <dbReference type="ARBA" id="ARBA00005051"/>
    </source>
</evidence>
<evidence type="ECO:0000256" key="9">
    <source>
        <dbReference type="ARBA" id="ARBA00022777"/>
    </source>
</evidence>